<evidence type="ECO:0008006" key="3">
    <source>
        <dbReference type="Google" id="ProtNLM"/>
    </source>
</evidence>
<organism evidence="1 2">
    <name type="scientific">Amycolatopsis cihanbeyliensis</name>
    <dbReference type="NCBI Taxonomy" id="1128664"/>
    <lineage>
        <taxon>Bacteria</taxon>
        <taxon>Bacillati</taxon>
        <taxon>Actinomycetota</taxon>
        <taxon>Actinomycetes</taxon>
        <taxon>Pseudonocardiales</taxon>
        <taxon>Pseudonocardiaceae</taxon>
        <taxon>Amycolatopsis</taxon>
    </lineage>
</organism>
<keyword evidence="2" id="KW-1185">Reference proteome</keyword>
<dbReference type="EMBL" id="VFML01000001">
    <property type="protein sequence ID" value="TQJ04086.1"/>
    <property type="molecule type" value="Genomic_DNA"/>
</dbReference>
<dbReference type="OrthoDB" id="20930at2"/>
<evidence type="ECO:0000313" key="2">
    <source>
        <dbReference type="Proteomes" id="UP000320876"/>
    </source>
</evidence>
<name>A0A542DLW2_AMYCI</name>
<reference evidence="1 2" key="1">
    <citation type="submission" date="2019-06" db="EMBL/GenBank/DDBJ databases">
        <title>Sequencing the genomes of 1000 actinobacteria strains.</title>
        <authorList>
            <person name="Klenk H.-P."/>
        </authorList>
    </citation>
    <scope>NUCLEOTIDE SEQUENCE [LARGE SCALE GENOMIC DNA]</scope>
    <source>
        <strain evidence="1 2">DSM 45679</strain>
    </source>
</reference>
<evidence type="ECO:0000313" key="1">
    <source>
        <dbReference type="EMBL" id="TQJ04086.1"/>
    </source>
</evidence>
<dbReference type="Proteomes" id="UP000320876">
    <property type="component" value="Unassembled WGS sequence"/>
</dbReference>
<accession>A0A542DLW2</accession>
<dbReference type="RefSeq" id="WP_141999812.1">
    <property type="nucleotide sequence ID" value="NZ_VFML01000001.1"/>
</dbReference>
<sequence>MSGWGRPPTAANRKYRENARLLEAMDEKGRFTHIFRTNLWSGDSVSGTGSDGDQTRVLRAELPAMMRRVGIRTLLDLPCGDFNWLADTELDLDWYLGADIVDELILRNERRHARVDGSRRFVPLDLLRDTLPGADGVLCRDCLVHFGFADIRRALANVRASGSRYLITTTFTELTTNVDISTGDWRPLNLCREPFGFPEPVDLILEGCTEENGAYADKALAVWDLGELPAGG</sequence>
<comment type="caution">
    <text evidence="1">The sequence shown here is derived from an EMBL/GenBank/DDBJ whole genome shotgun (WGS) entry which is preliminary data.</text>
</comment>
<dbReference type="SUPFAM" id="SSF53335">
    <property type="entry name" value="S-adenosyl-L-methionine-dependent methyltransferases"/>
    <property type="match status" value="1"/>
</dbReference>
<protein>
    <recommendedName>
        <fullName evidence="3">Methyltransferase family protein</fullName>
    </recommendedName>
</protein>
<proteinExistence type="predicted"/>
<gene>
    <name evidence="1" type="ORF">FB471_3867</name>
</gene>
<dbReference type="AlphaFoldDB" id="A0A542DLW2"/>
<dbReference type="InterPro" id="IPR029063">
    <property type="entry name" value="SAM-dependent_MTases_sf"/>
</dbReference>
<dbReference type="Gene3D" id="3.40.50.150">
    <property type="entry name" value="Vaccinia Virus protein VP39"/>
    <property type="match status" value="1"/>
</dbReference>